<accession>A0A9P5ZCY0</accession>
<evidence type="ECO:0008006" key="4">
    <source>
        <dbReference type="Google" id="ProtNLM"/>
    </source>
</evidence>
<reference evidence="2" key="1">
    <citation type="submission" date="2020-11" db="EMBL/GenBank/DDBJ databases">
        <authorList>
            <consortium name="DOE Joint Genome Institute"/>
            <person name="Ahrendt S."/>
            <person name="Riley R."/>
            <person name="Andreopoulos W."/>
            <person name="Labutti K."/>
            <person name="Pangilinan J."/>
            <person name="Ruiz-Duenas F.J."/>
            <person name="Barrasa J.M."/>
            <person name="Sanchez-Garcia M."/>
            <person name="Camarero S."/>
            <person name="Miyauchi S."/>
            <person name="Serrano A."/>
            <person name="Linde D."/>
            <person name="Babiker R."/>
            <person name="Drula E."/>
            <person name="Ayuso-Fernandez I."/>
            <person name="Pacheco R."/>
            <person name="Padilla G."/>
            <person name="Ferreira P."/>
            <person name="Barriuso J."/>
            <person name="Kellner H."/>
            <person name="Castanera R."/>
            <person name="Alfaro M."/>
            <person name="Ramirez L."/>
            <person name="Pisabarro A.G."/>
            <person name="Kuo A."/>
            <person name="Tritt A."/>
            <person name="Lipzen A."/>
            <person name="He G."/>
            <person name="Yan M."/>
            <person name="Ng V."/>
            <person name="Cullen D."/>
            <person name="Martin F."/>
            <person name="Rosso M.-N."/>
            <person name="Henrissat B."/>
            <person name="Hibbett D."/>
            <person name="Martinez A.T."/>
            <person name="Grigoriev I.V."/>
        </authorList>
    </citation>
    <scope>NUCLEOTIDE SEQUENCE</scope>
    <source>
        <strain evidence="2">CIRM-BRFM 674</strain>
    </source>
</reference>
<dbReference type="EMBL" id="MU155133">
    <property type="protein sequence ID" value="KAF9485922.1"/>
    <property type="molecule type" value="Genomic_DNA"/>
</dbReference>
<proteinExistence type="predicted"/>
<dbReference type="OrthoDB" id="3352270at2759"/>
<dbReference type="SUPFAM" id="SSF52047">
    <property type="entry name" value="RNI-like"/>
    <property type="match status" value="1"/>
</dbReference>
<dbReference type="AlphaFoldDB" id="A0A9P5ZCY0"/>
<dbReference type="Proteomes" id="UP000807469">
    <property type="component" value="Unassembled WGS sequence"/>
</dbReference>
<organism evidence="2 3">
    <name type="scientific">Pholiota conissans</name>
    <dbReference type="NCBI Taxonomy" id="109636"/>
    <lineage>
        <taxon>Eukaryota</taxon>
        <taxon>Fungi</taxon>
        <taxon>Dikarya</taxon>
        <taxon>Basidiomycota</taxon>
        <taxon>Agaricomycotina</taxon>
        <taxon>Agaricomycetes</taxon>
        <taxon>Agaricomycetidae</taxon>
        <taxon>Agaricales</taxon>
        <taxon>Agaricineae</taxon>
        <taxon>Strophariaceae</taxon>
        <taxon>Pholiota</taxon>
    </lineage>
</organism>
<sequence>MLCAKSTLSPRCSSCREDPPMNPSRPPTDIHALPVELLTWIFELGSAFDYPYTKSPFLLKPDQAFIYLPSHNFQVVAHVCRHWRAVALRTQHLWTTLHIREEIHIERAEEYISRCSASIYTFDILIDTVAVEDHIPGITLYSHELERIFKLLLPVVHRWRTFHLKVRDQECKLVARKYLTSCGPGPKLETLQLYHFEDFRSSDGLYRATYKPPVTIFNNALPCLKNVSLIGVNLPWKESLYLTKLHHLELALHLDSVRPPYRWWDRMLRGSPNLGSLSLHYSGPKKQDGSSELSWFSIDKKISLPKLHELSFTDLDPDFLCRLLERLQLPSLKRLMLDLREQDFTPFIDFLTSPPEHPHPASISATLPPPTQHLSSELPVQYIGRLETLIIRGLDCGLTNWAALLRTTQSLRALDVAFAKTSPDFWKLFTHEGDAHVELNRCNSAKGRRNPALLPHLEVFTLSGVSGKDILSALCYRFRCLSQSVRRSEKWIVRWSDRRRRQDPELDALVDKGYWTPTGKDATVKVFIDTFDYTEDIEGADDETPSTSDEEEDEK</sequence>
<dbReference type="InterPro" id="IPR032675">
    <property type="entry name" value="LRR_dom_sf"/>
</dbReference>
<comment type="caution">
    <text evidence="2">The sequence shown here is derived from an EMBL/GenBank/DDBJ whole genome shotgun (WGS) entry which is preliminary data.</text>
</comment>
<protein>
    <recommendedName>
        <fullName evidence="4">F-box domain-containing protein</fullName>
    </recommendedName>
</protein>
<evidence type="ECO:0000256" key="1">
    <source>
        <dbReference type="SAM" id="MobiDB-lite"/>
    </source>
</evidence>
<keyword evidence="3" id="KW-1185">Reference proteome</keyword>
<feature type="region of interest" description="Disordered" evidence="1">
    <location>
        <begin position="535"/>
        <end position="555"/>
    </location>
</feature>
<evidence type="ECO:0000313" key="3">
    <source>
        <dbReference type="Proteomes" id="UP000807469"/>
    </source>
</evidence>
<evidence type="ECO:0000313" key="2">
    <source>
        <dbReference type="EMBL" id="KAF9485922.1"/>
    </source>
</evidence>
<name>A0A9P5ZCY0_9AGAR</name>
<dbReference type="Gene3D" id="3.80.10.10">
    <property type="entry name" value="Ribonuclease Inhibitor"/>
    <property type="match status" value="1"/>
</dbReference>
<gene>
    <name evidence="2" type="ORF">BDN70DRAFT_467010</name>
</gene>